<evidence type="ECO:0000256" key="3">
    <source>
        <dbReference type="ARBA" id="ARBA00022676"/>
    </source>
</evidence>
<evidence type="ECO:0000313" key="8">
    <source>
        <dbReference type="EMBL" id="OGG66409.1"/>
    </source>
</evidence>
<sequence>MNEDEVLELLQKVGAFRAGHFVFVSGLHADTYVNKNAMYPYTREMSRLCRSIAEGFVGKNVDVVVGPATGGIILSQWVAYHLSELEGREVYSTYADKDGDGFVIKRGYDELIKGKNVLVVEDLVTTGGSLRKVIETARTIGANVVGAVAICNRGEVTKEAIGNPPEFVSLLTVHLEQWPESECELCQGNIPVNTDIGHGKDFLAKKAQ</sequence>
<comment type="similarity">
    <text evidence="6">Belongs to the purine/pyrimidine phosphoribosyltransferase family. PyrE subfamily.</text>
</comment>
<comment type="cofactor">
    <cofactor evidence="6">
        <name>Mg(2+)</name>
        <dbReference type="ChEBI" id="CHEBI:18420"/>
    </cofactor>
</comment>
<comment type="function">
    <text evidence="6">Catalyzes the transfer of a ribosyl phosphate group from 5-phosphoribose 1-diphosphate to orotate, leading to the formation of orotidine monophosphate (OMP).</text>
</comment>
<name>A0A1F6DYA3_9BACT</name>
<dbReference type="PANTHER" id="PTHR19278">
    <property type="entry name" value="OROTATE PHOSPHORIBOSYLTRANSFERASE"/>
    <property type="match status" value="1"/>
</dbReference>
<feature type="domain" description="Phosphoribosyltransferase" evidence="7">
    <location>
        <begin position="47"/>
        <end position="159"/>
    </location>
</feature>
<dbReference type="GO" id="GO:0044205">
    <property type="term" value="P:'de novo' UMP biosynthetic process"/>
    <property type="evidence" value="ECO:0007669"/>
    <property type="project" value="UniProtKB-UniRule"/>
</dbReference>
<dbReference type="Proteomes" id="UP000177652">
    <property type="component" value="Unassembled WGS sequence"/>
</dbReference>
<evidence type="ECO:0000259" key="7">
    <source>
        <dbReference type="Pfam" id="PF00156"/>
    </source>
</evidence>
<evidence type="ECO:0000256" key="6">
    <source>
        <dbReference type="HAMAP-Rule" id="MF_01208"/>
    </source>
</evidence>
<dbReference type="InterPro" id="IPR023031">
    <property type="entry name" value="OPRT"/>
</dbReference>
<dbReference type="InterPro" id="IPR029057">
    <property type="entry name" value="PRTase-like"/>
</dbReference>
<dbReference type="EMBL" id="MFLK01000008">
    <property type="protein sequence ID" value="OGG66409.1"/>
    <property type="molecule type" value="Genomic_DNA"/>
</dbReference>
<accession>A0A1F6DYA3</accession>
<dbReference type="CDD" id="cd06223">
    <property type="entry name" value="PRTases_typeI"/>
    <property type="match status" value="1"/>
</dbReference>
<dbReference type="Gene3D" id="3.40.50.2020">
    <property type="match status" value="1"/>
</dbReference>
<protein>
    <recommendedName>
        <fullName evidence="2 6">Orotate phosphoribosyltransferase</fullName>
        <shortName evidence="6">OPRT</shortName>
        <shortName evidence="6">OPRTase</shortName>
        <ecNumber evidence="2 6">2.4.2.10</ecNumber>
    </recommendedName>
</protein>
<evidence type="ECO:0000256" key="2">
    <source>
        <dbReference type="ARBA" id="ARBA00011971"/>
    </source>
</evidence>
<feature type="binding site" description="in other chain" evidence="6">
    <location>
        <begin position="121"/>
        <end position="129"/>
    </location>
    <ligand>
        <name>5-phospho-alpha-D-ribose 1-diphosphate</name>
        <dbReference type="ChEBI" id="CHEBI:58017"/>
        <note>ligand shared between dimeric partners</note>
    </ligand>
</feature>
<feature type="binding site" evidence="6">
    <location>
        <position position="153"/>
    </location>
    <ligand>
        <name>orotate</name>
        <dbReference type="ChEBI" id="CHEBI:30839"/>
    </ligand>
</feature>
<keyword evidence="3 6" id="KW-0328">Glycosyltransferase</keyword>
<comment type="caution">
    <text evidence="8">The sequence shown here is derived from an EMBL/GenBank/DDBJ whole genome shotgun (WGS) entry which is preliminary data.</text>
</comment>
<dbReference type="GO" id="GO:0004588">
    <property type="term" value="F:orotate phosphoribosyltransferase activity"/>
    <property type="evidence" value="ECO:0007669"/>
    <property type="project" value="UniProtKB-UniRule"/>
</dbReference>
<dbReference type="SUPFAM" id="SSF53271">
    <property type="entry name" value="PRTase-like"/>
    <property type="match status" value="1"/>
</dbReference>
<dbReference type="GO" id="GO:0000287">
    <property type="term" value="F:magnesium ion binding"/>
    <property type="evidence" value="ECO:0007669"/>
    <property type="project" value="UniProtKB-UniRule"/>
</dbReference>
<feature type="binding site" evidence="6">
    <location>
        <position position="125"/>
    </location>
    <ligand>
        <name>orotate</name>
        <dbReference type="ChEBI" id="CHEBI:30839"/>
    </ligand>
</feature>
<comment type="pathway">
    <text evidence="1 6">Pyrimidine metabolism; UMP biosynthesis via de novo pathway; UMP from orotate: step 1/2.</text>
</comment>
<dbReference type="HAMAP" id="MF_01208">
    <property type="entry name" value="PyrE"/>
    <property type="match status" value="1"/>
</dbReference>
<dbReference type="Pfam" id="PF00156">
    <property type="entry name" value="Pribosyltran"/>
    <property type="match status" value="1"/>
</dbReference>
<comment type="caution">
    <text evidence="6">Lacks conserved residue(s) required for the propagation of feature annotation.</text>
</comment>
<keyword evidence="4 6" id="KW-0808">Transferase</keyword>
<gene>
    <name evidence="6" type="primary">pyrE</name>
    <name evidence="8" type="ORF">A3D71_04430</name>
</gene>
<keyword evidence="5 6" id="KW-0665">Pyrimidine biosynthesis</keyword>
<dbReference type="AlphaFoldDB" id="A0A1F6DYA3"/>
<keyword evidence="6" id="KW-0460">Magnesium</keyword>
<dbReference type="PANTHER" id="PTHR19278:SF9">
    <property type="entry name" value="URIDINE 5'-MONOPHOSPHATE SYNTHASE"/>
    <property type="match status" value="1"/>
</dbReference>
<proteinExistence type="inferred from homology"/>
<evidence type="ECO:0000256" key="5">
    <source>
        <dbReference type="ARBA" id="ARBA00022975"/>
    </source>
</evidence>
<dbReference type="InterPro" id="IPR000836">
    <property type="entry name" value="PRTase_dom"/>
</dbReference>
<evidence type="ECO:0000313" key="9">
    <source>
        <dbReference type="Proteomes" id="UP000177652"/>
    </source>
</evidence>
<evidence type="ECO:0000256" key="1">
    <source>
        <dbReference type="ARBA" id="ARBA00004889"/>
    </source>
</evidence>
<evidence type="ECO:0000256" key="4">
    <source>
        <dbReference type="ARBA" id="ARBA00022679"/>
    </source>
</evidence>
<organism evidence="8 9">
    <name type="scientific">Candidatus Kaiserbacteria bacterium RIFCSPHIGHO2_02_FULL_55_20</name>
    <dbReference type="NCBI Taxonomy" id="1798497"/>
    <lineage>
        <taxon>Bacteria</taxon>
        <taxon>Candidatus Kaiseribacteriota</taxon>
    </lineage>
</organism>
<dbReference type="GO" id="GO:0019856">
    <property type="term" value="P:pyrimidine nucleobase biosynthetic process"/>
    <property type="evidence" value="ECO:0007669"/>
    <property type="project" value="TreeGrafter"/>
</dbReference>
<comment type="subunit">
    <text evidence="6">Homodimer.</text>
</comment>
<dbReference type="EC" id="2.4.2.10" evidence="2 6"/>
<feature type="binding site" description="in other chain" evidence="6">
    <location>
        <position position="97"/>
    </location>
    <ligand>
        <name>5-phospho-alpha-D-ribose 1-diphosphate</name>
        <dbReference type="ChEBI" id="CHEBI:58017"/>
        <note>ligand shared between dimeric partners</note>
    </ligand>
</feature>
<comment type="catalytic activity">
    <reaction evidence="6">
        <text>orotidine 5'-phosphate + diphosphate = orotate + 5-phospho-alpha-D-ribose 1-diphosphate</text>
        <dbReference type="Rhea" id="RHEA:10380"/>
        <dbReference type="ChEBI" id="CHEBI:30839"/>
        <dbReference type="ChEBI" id="CHEBI:33019"/>
        <dbReference type="ChEBI" id="CHEBI:57538"/>
        <dbReference type="ChEBI" id="CHEBI:58017"/>
        <dbReference type="EC" id="2.4.2.10"/>
    </reaction>
</comment>
<dbReference type="STRING" id="1798497.A3D71_04430"/>
<reference evidence="8 9" key="1">
    <citation type="journal article" date="2016" name="Nat. Commun.">
        <title>Thousands of microbial genomes shed light on interconnected biogeochemical processes in an aquifer system.</title>
        <authorList>
            <person name="Anantharaman K."/>
            <person name="Brown C.T."/>
            <person name="Hug L.A."/>
            <person name="Sharon I."/>
            <person name="Castelle C.J."/>
            <person name="Probst A.J."/>
            <person name="Thomas B.C."/>
            <person name="Singh A."/>
            <person name="Wilkins M.J."/>
            <person name="Karaoz U."/>
            <person name="Brodie E.L."/>
            <person name="Williams K.H."/>
            <person name="Hubbard S.S."/>
            <person name="Banfield J.F."/>
        </authorList>
    </citation>
    <scope>NUCLEOTIDE SEQUENCE [LARGE SCALE GENOMIC DNA]</scope>
</reference>
<dbReference type="UniPathway" id="UPA00070">
    <property type="reaction ID" value="UER00119"/>
</dbReference>